<evidence type="ECO:0000256" key="2">
    <source>
        <dbReference type="SAM" id="Coils"/>
    </source>
</evidence>
<dbReference type="PANTHER" id="PTHR45228">
    <property type="entry name" value="CYCLIC DI-GMP PHOSPHODIESTERASE TM_0186-RELATED"/>
    <property type="match status" value="1"/>
</dbReference>
<evidence type="ECO:0000313" key="6">
    <source>
        <dbReference type="EMBL" id="ONM45151.1"/>
    </source>
</evidence>
<evidence type="ECO:0000259" key="4">
    <source>
        <dbReference type="PROSITE" id="PS51831"/>
    </source>
</evidence>
<feature type="domain" description="HD" evidence="4">
    <location>
        <begin position="175"/>
        <end position="300"/>
    </location>
</feature>
<dbReference type="SMART" id="SM00471">
    <property type="entry name" value="HDc"/>
    <property type="match status" value="1"/>
</dbReference>
<dbReference type="CDD" id="cd00077">
    <property type="entry name" value="HDc"/>
    <property type="match status" value="1"/>
</dbReference>
<accession>A0A1S8DJJ4</accession>
<dbReference type="Gene3D" id="1.10.3210.10">
    <property type="entry name" value="Hypothetical protein af1432"/>
    <property type="match status" value="1"/>
</dbReference>
<dbReference type="AlphaFoldDB" id="A0A1S8DJJ4"/>
<dbReference type="SUPFAM" id="SSF52172">
    <property type="entry name" value="CheY-like"/>
    <property type="match status" value="1"/>
</dbReference>
<dbReference type="InterPro" id="IPR006674">
    <property type="entry name" value="HD_domain"/>
</dbReference>
<dbReference type="STRING" id="254161.SAMN05216256_11449"/>
<sequence>MPNEVFRQARVVVIDDVQANLRLLESSLRTMGLGQVHSFSESALGLEWLQQNPWDLLLLDLDMPAPDGFAILQALSARDRTAQQVILVTALGDAASRRRGLELGGNDHLTKPVDLPEVLLRVRNCLQLSYAHRQLEQERAALEERVQERTARLRDSYQAVIRALARAAVYKDNETGNHIMRIGETAALMARQIGAPETWVELLRLAAPMHDVGKIGIPDHILLKPGKLTPEEFDIMTQHARIGHAILADRGHSSLLKLAAEIALNHHEKWDGSGYPAGLKGEEIPISARIVALCDVYDALRSSRPYKQGWSAEKTQAFILEQSGKHFDPKGVEIMAGLFDEIERIRDSLRDP</sequence>
<dbReference type="InterPro" id="IPR003607">
    <property type="entry name" value="HD/PDEase_dom"/>
</dbReference>
<feature type="domain" description="HD-GYP" evidence="5">
    <location>
        <begin position="153"/>
        <end position="351"/>
    </location>
</feature>
<evidence type="ECO:0000259" key="5">
    <source>
        <dbReference type="PROSITE" id="PS51832"/>
    </source>
</evidence>
<dbReference type="Gene3D" id="3.40.50.2300">
    <property type="match status" value="1"/>
</dbReference>
<reference evidence="6 7" key="1">
    <citation type="submission" date="2017-01" db="EMBL/GenBank/DDBJ databases">
        <title>Draft genome sequence of Pseudomonas pachastrellae type strain CCUG 46540T from a deep sea.</title>
        <authorList>
            <person name="Gomila M."/>
            <person name="Mulet M."/>
            <person name="Lalucat J."/>
            <person name="Garcia-Valdes E."/>
        </authorList>
    </citation>
    <scope>NUCLEOTIDE SEQUENCE [LARGE SCALE GENOMIC DNA]</scope>
    <source>
        <strain evidence="6 7">CCUG 46540</strain>
    </source>
</reference>
<dbReference type="InterPro" id="IPR011006">
    <property type="entry name" value="CheY-like_superfamily"/>
</dbReference>
<keyword evidence="1" id="KW-0597">Phosphoprotein</keyword>
<organism evidence="6 7">
    <name type="scientific">Halopseudomonas pachastrellae</name>
    <dbReference type="NCBI Taxonomy" id="254161"/>
    <lineage>
        <taxon>Bacteria</taxon>
        <taxon>Pseudomonadati</taxon>
        <taxon>Pseudomonadota</taxon>
        <taxon>Gammaproteobacteria</taxon>
        <taxon>Pseudomonadales</taxon>
        <taxon>Pseudomonadaceae</taxon>
        <taxon>Halopseudomonas</taxon>
    </lineage>
</organism>
<dbReference type="RefSeq" id="WP_083724992.1">
    <property type="nucleotide sequence ID" value="NZ_FOUD01000014.1"/>
</dbReference>
<dbReference type="InterPro" id="IPR037522">
    <property type="entry name" value="HD_GYP_dom"/>
</dbReference>
<name>A0A1S8DJJ4_9GAMM</name>
<comment type="caution">
    <text evidence="6">The sequence shown here is derived from an EMBL/GenBank/DDBJ whole genome shotgun (WGS) entry which is preliminary data.</text>
</comment>
<keyword evidence="2" id="KW-0175">Coiled coil</keyword>
<dbReference type="PROSITE" id="PS51832">
    <property type="entry name" value="HD_GYP"/>
    <property type="match status" value="1"/>
</dbReference>
<dbReference type="Pfam" id="PF00072">
    <property type="entry name" value="Response_reg"/>
    <property type="match status" value="1"/>
</dbReference>
<proteinExistence type="predicted"/>
<evidence type="ECO:0000259" key="3">
    <source>
        <dbReference type="PROSITE" id="PS50110"/>
    </source>
</evidence>
<dbReference type="Pfam" id="PF13487">
    <property type="entry name" value="HD_5"/>
    <property type="match status" value="1"/>
</dbReference>
<dbReference type="SMART" id="SM00448">
    <property type="entry name" value="REC"/>
    <property type="match status" value="1"/>
</dbReference>
<dbReference type="PROSITE" id="PS50110">
    <property type="entry name" value="RESPONSE_REGULATORY"/>
    <property type="match status" value="1"/>
</dbReference>
<dbReference type="EMBL" id="MUBC01000006">
    <property type="protein sequence ID" value="ONM45151.1"/>
    <property type="molecule type" value="Genomic_DNA"/>
</dbReference>
<dbReference type="OrthoDB" id="9802066at2"/>
<dbReference type="InterPro" id="IPR052020">
    <property type="entry name" value="Cyclic_di-GMP/3'3'-cGAMP_PDE"/>
</dbReference>
<feature type="modified residue" description="4-aspartylphosphate" evidence="1">
    <location>
        <position position="60"/>
    </location>
</feature>
<protein>
    <submittedName>
        <fullName evidence="6">Two-component system response regulator</fullName>
    </submittedName>
</protein>
<evidence type="ECO:0000313" key="7">
    <source>
        <dbReference type="Proteomes" id="UP000242847"/>
    </source>
</evidence>
<dbReference type="GO" id="GO:0008081">
    <property type="term" value="F:phosphoric diester hydrolase activity"/>
    <property type="evidence" value="ECO:0007669"/>
    <property type="project" value="UniProtKB-ARBA"/>
</dbReference>
<feature type="domain" description="Response regulatory" evidence="3">
    <location>
        <begin position="10"/>
        <end position="126"/>
    </location>
</feature>
<evidence type="ECO:0000256" key="1">
    <source>
        <dbReference type="PROSITE-ProRule" id="PRU00169"/>
    </source>
</evidence>
<dbReference type="Proteomes" id="UP000242847">
    <property type="component" value="Unassembled WGS sequence"/>
</dbReference>
<dbReference type="PROSITE" id="PS51831">
    <property type="entry name" value="HD"/>
    <property type="match status" value="1"/>
</dbReference>
<gene>
    <name evidence="6" type="ORF">BXT89_04155</name>
</gene>
<dbReference type="SUPFAM" id="SSF109604">
    <property type="entry name" value="HD-domain/PDEase-like"/>
    <property type="match status" value="1"/>
</dbReference>
<keyword evidence="7" id="KW-1185">Reference proteome</keyword>
<dbReference type="InterPro" id="IPR001789">
    <property type="entry name" value="Sig_transdc_resp-reg_receiver"/>
</dbReference>
<dbReference type="GO" id="GO:0000160">
    <property type="term" value="P:phosphorelay signal transduction system"/>
    <property type="evidence" value="ECO:0007669"/>
    <property type="project" value="InterPro"/>
</dbReference>
<feature type="coiled-coil region" evidence="2">
    <location>
        <begin position="125"/>
        <end position="152"/>
    </location>
</feature>